<dbReference type="EMBL" id="CM045874">
    <property type="protein sequence ID" value="KAI7945067.1"/>
    <property type="molecule type" value="Genomic_DNA"/>
</dbReference>
<proteinExistence type="predicted"/>
<organism evidence="1 2">
    <name type="scientific">Puccinia striiformis f. sp. tritici</name>
    <dbReference type="NCBI Taxonomy" id="168172"/>
    <lineage>
        <taxon>Eukaryota</taxon>
        <taxon>Fungi</taxon>
        <taxon>Dikarya</taxon>
        <taxon>Basidiomycota</taxon>
        <taxon>Pucciniomycotina</taxon>
        <taxon>Pucciniomycetes</taxon>
        <taxon>Pucciniales</taxon>
        <taxon>Pucciniaceae</taxon>
        <taxon>Puccinia</taxon>
    </lineage>
</organism>
<reference evidence="2" key="1">
    <citation type="journal article" date="2018" name="BMC Genomics">
        <title>Genomic insights into host adaptation between the wheat stripe rust pathogen (Puccinia striiformis f. sp. tritici) and the barley stripe rust pathogen (Puccinia striiformis f. sp. hordei).</title>
        <authorList>
            <person name="Xia C."/>
            <person name="Wang M."/>
            <person name="Yin C."/>
            <person name="Cornejo O.E."/>
            <person name="Hulbert S.H."/>
            <person name="Chen X."/>
        </authorList>
    </citation>
    <scope>NUCLEOTIDE SEQUENCE [LARGE SCALE GENOMIC DNA]</scope>
    <source>
        <strain evidence="2">93-210</strain>
    </source>
</reference>
<reference evidence="2" key="2">
    <citation type="journal article" date="2018" name="Mol. Plant Microbe Interact.">
        <title>Genome sequence resources for the wheat stripe rust pathogen (Puccinia striiformis f. sp. tritici) and the barley stripe rust pathogen (Puccinia striiformis f. sp. hordei).</title>
        <authorList>
            <person name="Xia C."/>
            <person name="Wang M."/>
            <person name="Yin C."/>
            <person name="Cornejo O.E."/>
            <person name="Hulbert S.H."/>
            <person name="Chen X."/>
        </authorList>
    </citation>
    <scope>NUCLEOTIDE SEQUENCE [LARGE SCALE GENOMIC DNA]</scope>
    <source>
        <strain evidence="2">93-210</strain>
    </source>
</reference>
<protein>
    <submittedName>
        <fullName evidence="1">Uncharacterized protein</fullName>
    </submittedName>
</protein>
<dbReference type="Proteomes" id="UP001060170">
    <property type="component" value="Chromosome 10"/>
</dbReference>
<gene>
    <name evidence="1" type="ORF">MJO28_010762</name>
</gene>
<comment type="caution">
    <text evidence="1">The sequence shown here is derived from an EMBL/GenBank/DDBJ whole genome shotgun (WGS) entry which is preliminary data.</text>
</comment>
<accession>A0ACC0E5V1</accession>
<sequence length="695" mass="78040">MNEIPGPPSNHRSKDSTYVPPHRNRDQQVRQVNFPNVTEGALLDSGASAHVSGNSTLFVATKKLTTPHTFYLAIPDCHVSVVDVGRVTIPTPTGNLVIEDVYHVPGVEGIILLTGRLLAEGWKLVYRGTEATLFYPSNNSYSTIFHNYCWSLKTIPPEMKLSKVTQIPSFEPYIWHVRLGHASEEVVRAYMKRHYPEDKFKWSSFFSLASNPDKNEDSSAPEFTGKNHQGSDDAAEYVHPLRRRLAAVGISLAPSAPYCPQQNGEAERLNRTINDMARTMLHESMLPHRFWGYAWSTAAHMHNRLPNSRTAGKVPLELLFNVKPNPDLEERAQEAQLIGYPESGAGWLFFAPAEKRAIHSTAAKFPDFQELPVKNVSGKSDLDFILKQIMLKLGEEETDVIAAEEKQQLKSLEVGPEIDLPKNIKTALAGVNSVEWREAAGYEMKKFEELDVWVAVDLFKGMKVLGGRWVFSIKRKVDGTIDKFRARYVAKGFNQQLGIDCNETYALTALLNTLRLLISIAHKFNFLTATFDVSSAYLYSPIEEDVYVQPPVEIFPHLKGKVMRLKKALYGTKRAARCWWKFFKKTVEGLGFTASEIEPLLYLFKKGEGFCWDTNSGDPNTTHKVKRRRGSKPAAARVTTAAIPNLRLLSPQSLLDRITDNTIDQSTHAVDSGLNEQSLLQGDGEPNTVTQERLI</sequence>
<name>A0ACC0E5V1_9BASI</name>
<evidence type="ECO:0000313" key="2">
    <source>
        <dbReference type="Proteomes" id="UP001060170"/>
    </source>
</evidence>
<keyword evidence="2" id="KW-1185">Reference proteome</keyword>
<reference evidence="1 2" key="3">
    <citation type="journal article" date="2022" name="Microbiol. Spectr.">
        <title>Folding features and dynamics of 3D genome architecture in plant fungal pathogens.</title>
        <authorList>
            <person name="Xia C."/>
        </authorList>
    </citation>
    <scope>NUCLEOTIDE SEQUENCE [LARGE SCALE GENOMIC DNA]</scope>
    <source>
        <strain evidence="1 2">93-210</strain>
    </source>
</reference>
<evidence type="ECO:0000313" key="1">
    <source>
        <dbReference type="EMBL" id="KAI7945067.1"/>
    </source>
</evidence>